<dbReference type="FunCoup" id="K2T0J9">
    <property type="interactions" value="39"/>
</dbReference>
<evidence type="ECO:0000256" key="9">
    <source>
        <dbReference type="SAM" id="MobiDB-lite"/>
    </source>
</evidence>
<evidence type="ECO:0000256" key="6">
    <source>
        <dbReference type="ARBA" id="ARBA00022801"/>
    </source>
</evidence>
<dbReference type="STRING" id="1126212.K2T0J9"/>
<dbReference type="GO" id="GO:0003906">
    <property type="term" value="F:DNA-(apurinic or apyrimidinic site) endonuclease activity"/>
    <property type="evidence" value="ECO:0007669"/>
    <property type="project" value="TreeGrafter"/>
</dbReference>
<feature type="compositionally biased region" description="Basic and acidic residues" evidence="9">
    <location>
        <begin position="29"/>
        <end position="42"/>
    </location>
</feature>
<dbReference type="GO" id="GO:0003677">
    <property type="term" value="F:DNA binding"/>
    <property type="evidence" value="ECO:0007669"/>
    <property type="project" value="InterPro"/>
</dbReference>
<gene>
    <name evidence="11" type="ORF">MPH_00149</name>
</gene>
<dbReference type="AlphaFoldDB" id="K2T0J9"/>
<evidence type="ECO:0000256" key="8">
    <source>
        <dbReference type="ARBA" id="ARBA00023204"/>
    </source>
</evidence>
<proteinExistence type="inferred from homology"/>
<feature type="region of interest" description="Disordered" evidence="9">
    <location>
        <begin position="486"/>
        <end position="556"/>
    </location>
</feature>
<dbReference type="Proteomes" id="UP000007129">
    <property type="component" value="Unassembled WGS sequence"/>
</dbReference>
<dbReference type="GO" id="GO:0008270">
    <property type="term" value="F:zinc ion binding"/>
    <property type="evidence" value="ECO:0007669"/>
    <property type="project" value="InterPro"/>
</dbReference>
<dbReference type="GO" id="GO:0005634">
    <property type="term" value="C:nucleus"/>
    <property type="evidence" value="ECO:0007669"/>
    <property type="project" value="TreeGrafter"/>
</dbReference>
<dbReference type="InterPro" id="IPR036237">
    <property type="entry name" value="Xyl_isomerase-like_sf"/>
</dbReference>
<keyword evidence="5" id="KW-0227">DNA damage</keyword>
<dbReference type="OrthoDB" id="7663182at2759"/>
<reference evidence="11 12" key="1">
    <citation type="journal article" date="2012" name="BMC Genomics">
        <title>Tools to kill: Genome of one of the most destructive plant pathogenic fungi Macrophomina phaseolina.</title>
        <authorList>
            <person name="Islam M.S."/>
            <person name="Haque M.S."/>
            <person name="Islam M.M."/>
            <person name="Emdad E.M."/>
            <person name="Halim A."/>
            <person name="Hossen Q.M.M."/>
            <person name="Hossain M.Z."/>
            <person name="Ahmed B."/>
            <person name="Rahim S."/>
            <person name="Rahman M.S."/>
            <person name="Alam M.M."/>
            <person name="Hou S."/>
            <person name="Wan X."/>
            <person name="Saito J.A."/>
            <person name="Alam M."/>
        </authorList>
    </citation>
    <scope>NUCLEOTIDE SEQUENCE [LARGE SCALE GENOMIC DNA]</scope>
    <source>
        <strain evidence="11 12">MS6</strain>
    </source>
</reference>
<dbReference type="GO" id="GO:0005739">
    <property type="term" value="C:mitochondrion"/>
    <property type="evidence" value="ECO:0007669"/>
    <property type="project" value="TreeGrafter"/>
</dbReference>
<dbReference type="InterPro" id="IPR013022">
    <property type="entry name" value="Xyl_isomerase-like_TIM-brl"/>
</dbReference>
<evidence type="ECO:0000256" key="1">
    <source>
        <dbReference type="ARBA" id="ARBA00001947"/>
    </source>
</evidence>
<evidence type="ECO:0000256" key="2">
    <source>
        <dbReference type="ARBA" id="ARBA00005340"/>
    </source>
</evidence>
<dbReference type="PROSITE" id="PS00730">
    <property type="entry name" value="AP_NUCLEASE_F2_2"/>
    <property type="match status" value="1"/>
</dbReference>
<dbReference type="PROSITE" id="PS00731">
    <property type="entry name" value="AP_NUCLEASE_F2_3"/>
    <property type="match status" value="1"/>
</dbReference>
<evidence type="ECO:0000256" key="7">
    <source>
        <dbReference type="ARBA" id="ARBA00022833"/>
    </source>
</evidence>
<feature type="compositionally biased region" description="Polar residues" evidence="9">
    <location>
        <begin position="73"/>
        <end position="90"/>
    </location>
</feature>
<dbReference type="HAMAP" id="MF_00152">
    <property type="entry name" value="Nfo"/>
    <property type="match status" value="1"/>
</dbReference>
<keyword evidence="8" id="KW-0234">DNA repair</keyword>
<dbReference type="FunFam" id="3.20.20.150:FF:000001">
    <property type="entry name" value="Probable endonuclease 4"/>
    <property type="match status" value="1"/>
</dbReference>
<comment type="cofactor">
    <cofactor evidence="1">
        <name>Zn(2+)</name>
        <dbReference type="ChEBI" id="CHEBI:29105"/>
    </cofactor>
</comment>
<protein>
    <recommendedName>
        <fullName evidence="3">Apurinic-apyrimidinic endonuclease 1</fullName>
    </recommendedName>
</protein>
<evidence type="ECO:0000259" key="10">
    <source>
        <dbReference type="Pfam" id="PF01261"/>
    </source>
</evidence>
<evidence type="ECO:0000256" key="3">
    <source>
        <dbReference type="ARBA" id="ARBA00021759"/>
    </source>
</evidence>
<accession>K2T0J9</accession>
<dbReference type="PANTHER" id="PTHR21445">
    <property type="entry name" value="ENDONUCLEASE IV ENDODEOXYRIBONUCLEASE IV"/>
    <property type="match status" value="1"/>
</dbReference>
<dbReference type="Pfam" id="PF01261">
    <property type="entry name" value="AP_endonuc_2"/>
    <property type="match status" value="1"/>
</dbReference>
<dbReference type="Gene3D" id="3.20.20.150">
    <property type="entry name" value="Divalent-metal-dependent TIM barrel enzymes"/>
    <property type="match status" value="1"/>
</dbReference>
<keyword evidence="4" id="KW-0479">Metal-binding</keyword>
<dbReference type="PROSITE" id="PS51432">
    <property type="entry name" value="AP_NUCLEASE_F2_4"/>
    <property type="match status" value="1"/>
</dbReference>
<dbReference type="GO" id="GO:0008081">
    <property type="term" value="F:phosphoric diester hydrolase activity"/>
    <property type="evidence" value="ECO:0007669"/>
    <property type="project" value="TreeGrafter"/>
</dbReference>
<dbReference type="EMBL" id="AHHD01000008">
    <property type="protein sequence ID" value="EKG22415.1"/>
    <property type="molecule type" value="Genomic_DNA"/>
</dbReference>
<dbReference type="InterPro" id="IPR001719">
    <property type="entry name" value="AP_endonuc_2"/>
</dbReference>
<dbReference type="InterPro" id="IPR018246">
    <property type="entry name" value="AP_endonuc_F2_Zn_BS"/>
</dbReference>
<keyword evidence="6" id="KW-0378">Hydrolase</keyword>
<dbReference type="VEuPathDB" id="FungiDB:MPH_00149"/>
<dbReference type="SMART" id="SM00518">
    <property type="entry name" value="AP2Ec"/>
    <property type="match status" value="1"/>
</dbReference>
<feature type="compositionally biased region" description="Low complexity" evidence="9">
    <location>
        <begin position="1"/>
        <end position="20"/>
    </location>
</feature>
<dbReference type="NCBIfam" id="TIGR00587">
    <property type="entry name" value="nfo"/>
    <property type="match status" value="1"/>
</dbReference>
<feature type="compositionally biased region" description="Basic and acidic residues" evidence="9">
    <location>
        <begin position="486"/>
        <end position="521"/>
    </location>
</feature>
<evidence type="ECO:0000313" key="11">
    <source>
        <dbReference type="EMBL" id="EKG22415.1"/>
    </source>
</evidence>
<dbReference type="CDD" id="cd00019">
    <property type="entry name" value="AP2Ec"/>
    <property type="match status" value="1"/>
</dbReference>
<name>K2T0J9_MACPH</name>
<dbReference type="PANTHER" id="PTHR21445:SF0">
    <property type="entry name" value="APURINIC-APYRIMIDINIC ENDONUCLEASE"/>
    <property type="match status" value="1"/>
</dbReference>
<sequence length="556" mass="60705">MASSSSELSPPPTETEVTSLDASIIATNRKREAAGAKKRGAEEATVASKRAKRATRGAQASYAEESEEEELDQVTSTTPRKGTVAQNGKNSPAKRGAKVKVEAETEAQVELAAEKKPGKKTKAKVKTEAEEEVKEEGDVDEGTITKKTKRKRKTKEEKEAEMVPLATRTVGSKLFVGAHVSAAGGVQNAVTNSVHIGGNAFALFLKSQRKWANPPIADDAITMFKQHCNNHKYESSKHVVPHGSYLVNLAHTDSDRAKQAYDAFLDDLARCHKLGVQLYNFHPGNAASSTREEALSQLATQLNTAHKDPSTGSVLTLLETMAVFEGNTIGGTFEELRDIIAQVDDKTRVGVCLDTCHIFAAGYDIRTPDAFKATLEKFDNTIGLSYLKALHVNDSKAPLGSGRDLHANIGTGFLGLRAFHNIMNEPQLQGLPMVLETPIDVPDPKDPKKTAEDKGIWAREIKLLESLVGMDPESEEFKKLDWELQEKGKGERERVQDQVDRREEKKKEKAEKDKAKAEKGTAKKKPGASVKDMFAKAKGKKRAKFDSSDESSGEQS</sequence>
<organism evidence="11 12">
    <name type="scientific">Macrophomina phaseolina (strain MS6)</name>
    <name type="common">Charcoal rot fungus</name>
    <dbReference type="NCBI Taxonomy" id="1126212"/>
    <lineage>
        <taxon>Eukaryota</taxon>
        <taxon>Fungi</taxon>
        <taxon>Dikarya</taxon>
        <taxon>Ascomycota</taxon>
        <taxon>Pezizomycotina</taxon>
        <taxon>Dothideomycetes</taxon>
        <taxon>Dothideomycetes incertae sedis</taxon>
        <taxon>Botryosphaeriales</taxon>
        <taxon>Botryosphaeriaceae</taxon>
        <taxon>Macrophomina</taxon>
    </lineage>
</organism>
<keyword evidence="7" id="KW-0862">Zinc</keyword>
<dbReference type="GO" id="GO:0006284">
    <property type="term" value="P:base-excision repair"/>
    <property type="evidence" value="ECO:0007669"/>
    <property type="project" value="TreeGrafter"/>
</dbReference>
<dbReference type="HOGENOM" id="CLU_025885_1_3_1"/>
<evidence type="ECO:0000256" key="5">
    <source>
        <dbReference type="ARBA" id="ARBA00022763"/>
    </source>
</evidence>
<evidence type="ECO:0000313" key="12">
    <source>
        <dbReference type="Proteomes" id="UP000007129"/>
    </source>
</evidence>
<comment type="similarity">
    <text evidence="2">Belongs to the AP endonuclease 2 family.</text>
</comment>
<dbReference type="eggNOG" id="KOG3997">
    <property type="taxonomic scope" value="Eukaryota"/>
</dbReference>
<dbReference type="SUPFAM" id="SSF51658">
    <property type="entry name" value="Xylose isomerase-like"/>
    <property type="match status" value="1"/>
</dbReference>
<feature type="region of interest" description="Disordered" evidence="9">
    <location>
        <begin position="1"/>
        <end position="102"/>
    </location>
</feature>
<dbReference type="InParanoid" id="K2T0J9"/>
<feature type="domain" description="Xylose isomerase-like TIM barrel" evidence="10">
    <location>
        <begin position="195"/>
        <end position="453"/>
    </location>
</feature>
<evidence type="ECO:0000256" key="4">
    <source>
        <dbReference type="ARBA" id="ARBA00022723"/>
    </source>
</evidence>
<comment type="caution">
    <text evidence="11">The sequence shown here is derived from an EMBL/GenBank/DDBJ whole genome shotgun (WGS) entry which is preliminary data.</text>
</comment>